<evidence type="ECO:0000256" key="9">
    <source>
        <dbReference type="ARBA" id="ARBA00049893"/>
    </source>
</evidence>
<keyword evidence="6" id="KW-0862">Zinc</keyword>
<evidence type="ECO:0000256" key="7">
    <source>
        <dbReference type="ARBA" id="ARBA00047989"/>
    </source>
</evidence>
<dbReference type="InterPro" id="IPR003730">
    <property type="entry name" value="Cu_polyphenol_OxRdtase"/>
</dbReference>
<dbReference type="CDD" id="cd16833">
    <property type="entry name" value="YfiH"/>
    <property type="match status" value="1"/>
</dbReference>
<reference evidence="10 11" key="1">
    <citation type="journal article" date="2009" name="Appl. Environ. Microbiol.">
        <title>Community genomic and proteomic analyses of chemoautotrophic iron-oxidizing "Leptospirillum rubarum" (Group II) and "Leptospirillum ferrodiazotrophum" (Group III) bacteria in acid mine drainage biofilms.</title>
        <authorList>
            <person name="Goltsman D.S."/>
            <person name="Denef V.J."/>
            <person name="Singer S.W."/>
            <person name="VerBerkmoes N.C."/>
            <person name="Lefsrud M."/>
            <person name="Mueller R.S."/>
            <person name="Dick G.J."/>
            <person name="Sun C.L."/>
            <person name="Wheeler K.E."/>
            <person name="Zemla A."/>
            <person name="Baker B.J."/>
            <person name="Hauser L."/>
            <person name="Land M."/>
            <person name="Shah M.B."/>
            <person name="Thelen M.P."/>
            <person name="Hettich R.L."/>
            <person name="Banfield J.F."/>
        </authorList>
    </citation>
    <scope>NUCLEOTIDE SEQUENCE [LARGE SCALE GENOMIC DNA]</scope>
</reference>
<evidence type="ECO:0000256" key="2">
    <source>
        <dbReference type="ARBA" id="ARBA00007353"/>
    </source>
</evidence>
<dbReference type="SUPFAM" id="SSF64438">
    <property type="entry name" value="CNF1/YfiH-like putative cysteine hydrolases"/>
    <property type="match status" value="1"/>
</dbReference>
<evidence type="ECO:0000256" key="8">
    <source>
        <dbReference type="ARBA" id="ARBA00048968"/>
    </source>
</evidence>
<gene>
    <name evidence="10" type="ORF">UBAL3_92050148</name>
</gene>
<dbReference type="AlphaFoldDB" id="C6HX66"/>
<name>C6HX66_9BACT</name>
<dbReference type="GO" id="GO:0005507">
    <property type="term" value="F:copper ion binding"/>
    <property type="evidence" value="ECO:0007669"/>
    <property type="project" value="TreeGrafter"/>
</dbReference>
<dbReference type="GO" id="GO:0016787">
    <property type="term" value="F:hydrolase activity"/>
    <property type="evidence" value="ECO:0007669"/>
    <property type="project" value="UniProtKB-KW"/>
</dbReference>
<evidence type="ECO:0000256" key="6">
    <source>
        <dbReference type="ARBA" id="ARBA00022833"/>
    </source>
</evidence>
<dbReference type="PANTHER" id="PTHR30616">
    <property type="entry name" value="UNCHARACTERIZED PROTEIN YFIH"/>
    <property type="match status" value="1"/>
</dbReference>
<comment type="catalytic activity">
    <reaction evidence="9">
        <text>S-methyl-5'-thioadenosine + phosphate = 5-(methylsulfanyl)-alpha-D-ribose 1-phosphate + adenine</text>
        <dbReference type="Rhea" id="RHEA:11852"/>
        <dbReference type="ChEBI" id="CHEBI:16708"/>
        <dbReference type="ChEBI" id="CHEBI:17509"/>
        <dbReference type="ChEBI" id="CHEBI:43474"/>
        <dbReference type="ChEBI" id="CHEBI:58533"/>
        <dbReference type="EC" id="2.4.2.28"/>
    </reaction>
    <physiologicalReaction direction="left-to-right" evidence="9">
        <dbReference type="Rhea" id="RHEA:11853"/>
    </physiologicalReaction>
</comment>
<evidence type="ECO:0000256" key="5">
    <source>
        <dbReference type="ARBA" id="ARBA00022801"/>
    </source>
</evidence>
<dbReference type="Gene3D" id="3.60.140.10">
    <property type="entry name" value="CNF1/YfiH-like putative cysteine hydrolases"/>
    <property type="match status" value="1"/>
</dbReference>
<evidence type="ECO:0000256" key="4">
    <source>
        <dbReference type="ARBA" id="ARBA00022723"/>
    </source>
</evidence>
<dbReference type="Pfam" id="PF02578">
    <property type="entry name" value="Cu-oxidase_4"/>
    <property type="match status" value="1"/>
</dbReference>
<evidence type="ECO:0000256" key="3">
    <source>
        <dbReference type="ARBA" id="ARBA00022679"/>
    </source>
</evidence>
<dbReference type="PANTHER" id="PTHR30616:SF2">
    <property type="entry name" value="PURINE NUCLEOSIDE PHOSPHORYLASE LACC1"/>
    <property type="match status" value="1"/>
</dbReference>
<keyword evidence="3" id="KW-0808">Transferase</keyword>
<dbReference type="EMBL" id="GG693873">
    <property type="protein sequence ID" value="EES52776.1"/>
    <property type="molecule type" value="Genomic_DNA"/>
</dbReference>
<evidence type="ECO:0000313" key="11">
    <source>
        <dbReference type="Proteomes" id="UP000009374"/>
    </source>
</evidence>
<dbReference type="GO" id="GO:0017061">
    <property type="term" value="F:S-methyl-5-thioadenosine phosphorylase activity"/>
    <property type="evidence" value="ECO:0007669"/>
    <property type="project" value="UniProtKB-EC"/>
</dbReference>
<keyword evidence="11" id="KW-1185">Reference proteome</keyword>
<proteinExistence type="inferred from homology"/>
<sequence>MHLRHCLLQSLGVEHGFGTRLRENDFQGLSETVTLAQIHKTVVVSERECLSEQSKPEGDGLFSGPGGRRIGVWTADCLPVLLSTPSGSHVAALHAGWRGAAAGIAREGLRRLCRESGSHPGEIRAVMGPSIGPCCYEVGPEVWSAVREGTPDYRPVSQVRLDIRELVSFQLRESGVLMENIGSLALCTRCHPDLFFSHRGMGADRKGRSMLNYIRPRS</sequence>
<keyword evidence="4" id="KW-0479">Metal-binding</keyword>
<protein>
    <recommendedName>
        <fullName evidence="12">Purine nucleoside phosphorylase</fullName>
    </recommendedName>
</protein>
<keyword evidence="5" id="KW-0378">Hydrolase</keyword>
<dbReference type="InterPro" id="IPR038371">
    <property type="entry name" value="Cu_polyphenol_OxRdtase_sf"/>
</dbReference>
<dbReference type="Proteomes" id="UP000009374">
    <property type="component" value="Unassembled WGS sequence"/>
</dbReference>
<comment type="catalytic activity">
    <reaction evidence="1">
        <text>inosine + phosphate = alpha-D-ribose 1-phosphate + hypoxanthine</text>
        <dbReference type="Rhea" id="RHEA:27646"/>
        <dbReference type="ChEBI" id="CHEBI:17368"/>
        <dbReference type="ChEBI" id="CHEBI:17596"/>
        <dbReference type="ChEBI" id="CHEBI:43474"/>
        <dbReference type="ChEBI" id="CHEBI:57720"/>
        <dbReference type="EC" id="2.4.2.1"/>
    </reaction>
    <physiologicalReaction direction="left-to-right" evidence="1">
        <dbReference type="Rhea" id="RHEA:27647"/>
    </physiologicalReaction>
</comment>
<evidence type="ECO:0000313" key="10">
    <source>
        <dbReference type="EMBL" id="EES52776.1"/>
    </source>
</evidence>
<dbReference type="InterPro" id="IPR011324">
    <property type="entry name" value="Cytotoxic_necrot_fac-like_cat"/>
</dbReference>
<comment type="similarity">
    <text evidence="2">Belongs to the purine nucleoside phosphorylase YfiH/LACC1 family.</text>
</comment>
<accession>C6HX66</accession>
<comment type="catalytic activity">
    <reaction evidence="8">
        <text>adenosine + phosphate = alpha-D-ribose 1-phosphate + adenine</text>
        <dbReference type="Rhea" id="RHEA:27642"/>
        <dbReference type="ChEBI" id="CHEBI:16335"/>
        <dbReference type="ChEBI" id="CHEBI:16708"/>
        <dbReference type="ChEBI" id="CHEBI:43474"/>
        <dbReference type="ChEBI" id="CHEBI:57720"/>
        <dbReference type="EC" id="2.4.2.1"/>
    </reaction>
    <physiologicalReaction direction="left-to-right" evidence="8">
        <dbReference type="Rhea" id="RHEA:27643"/>
    </physiologicalReaction>
</comment>
<comment type="catalytic activity">
    <reaction evidence="7">
        <text>adenosine + H2O + H(+) = inosine + NH4(+)</text>
        <dbReference type="Rhea" id="RHEA:24408"/>
        <dbReference type="ChEBI" id="CHEBI:15377"/>
        <dbReference type="ChEBI" id="CHEBI:15378"/>
        <dbReference type="ChEBI" id="CHEBI:16335"/>
        <dbReference type="ChEBI" id="CHEBI:17596"/>
        <dbReference type="ChEBI" id="CHEBI:28938"/>
        <dbReference type="EC" id="3.5.4.4"/>
    </reaction>
    <physiologicalReaction direction="left-to-right" evidence="7">
        <dbReference type="Rhea" id="RHEA:24409"/>
    </physiologicalReaction>
</comment>
<evidence type="ECO:0000256" key="1">
    <source>
        <dbReference type="ARBA" id="ARBA00000553"/>
    </source>
</evidence>
<evidence type="ECO:0008006" key="12">
    <source>
        <dbReference type="Google" id="ProtNLM"/>
    </source>
</evidence>
<organism evidence="10 11">
    <name type="scientific">Leptospirillum ferrodiazotrophum</name>
    <dbReference type="NCBI Taxonomy" id="412449"/>
    <lineage>
        <taxon>Bacteria</taxon>
        <taxon>Pseudomonadati</taxon>
        <taxon>Nitrospirota</taxon>
        <taxon>Nitrospiria</taxon>
        <taxon>Nitrospirales</taxon>
        <taxon>Nitrospiraceae</taxon>
        <taxon>Leptospirillum</taxon>
    </lineage>
</organism>